<dbReference type="AlphaFoldDB" id="A0A2P2KYV8"/>
<dbReference type="EMBL" id="GGEC01030414">
    <property type="protein sequence ID" value="MBX10898.1"/>
    <property type="molecule type" value="Transcribed_RNA"/>
</dbReference>
<sequence>MAQFAASPSPSCIIPRLCRASAKQSVCAPQTSLSTITHRKYLRGSDKVALLPGMKTKMQGAGISNLKASLRVRETSLGCACLGSLVNFDCETASDWLSVSDQWLLMTSILLTYVAGVIPIQKSNFTSQKKALDDNAVFESSKSSGRKNDDRASVNNAWTVVKNKLMYSLDNVENWSNLGNGVLGFEQQRTNQPLSLNALSEGPKMRLLWACFQRLEEEVRNILCDPDAVNMDNWVKIFPGVIEKSYRPIYVAWLEEECKLKKNTFDKEIITLIKKLKGDVNVIQNIRKSGKEDLYAELIYFLRFGSPRKSCCYDHSLFVLHGESILEDLVIALADGMASLYLELISVDSNLPSGMNSLGTVMCNFSTRALQRLRNEIALNQWLYQNMEAVVSIYEDRFDLCTFQLKVIEEASQNQTEKCSWWKKLTLRNSVISRSSVSYTVISQFSLPVKRTKELRELTGWRYYFSLYLEFSDIIMPLIRAVINKVSNAISFFLVSLIGRSLGLIYTGIRQSLRWK</sequence>
<name>A0A2P2KYV8_RHIMU</name>
<proteinExistence type="predicted"/>
<reference evidence="1" key="1">
    <citation type="submission" date="2018-02" db="EMBL/GenBank/DDBJ databases">
        <title>Rhizophora mucronata_Transcriptome.</title>
        <authorList>
            <person name="Meera S.P."/>
            <person name="Sreeshan A."/>
            <person name="Augustine A."/>
        </authorList>
    </citation>
    <scope>NUCLEOTIDE SEQUENCE</scope>
    <source>
        <tissue evidence="1">Leaf</tissue>
    </source>
</reference>
<protein>
    <submittedName>
        <fullName evidence="1">Uncharacterized protein LOC105125793 isoform X1</fullName>
    </submittedName>
</protein>
<dbReference type="InterPro" id="IPR022552">
    <property type="entry name" value="UPF_Ycf55"/>
</dbReference>
<dbReference type="PANTHER" id="PTHR36807">
    <property type="entry name" value="PHOSPHOGLYCOLATE PHOSPHATASE"/>
    <property type="match status" value="1"/>
</dbReference>
<evidence type="ECO:0000313" key="1">
    <source>
        <dbReference type="EMBL" id="MBX10898.1"/>
    </source>
</evidence>
<organism evidence="1">
    <name type="scientific">Rhizophora mucronata</name>
    <name type="common">Asiatic mangrove</name>
    <dbReference type="NCBI Taxonomy" id="61149"/>
    <lineage>
        <taxon>Eukaryota</taxon>
        <taxon>Viridiplantae</taxon>
        <taxon>Streptophyta</taxon>
        <taxon>Embryophyta</taxon>
        <taxon>Tracheophyta</taxon>
        <taxon>Spermatophyta</taxon>
        <taxon>Magnoliopsida</taxon>
        <taxon>eudicotyledons</taxon>
        <taxon>Gunneridae</taxon>
        <taxon>Pentapetalae</taxon>
        <taxon>rosids</taxon>
        <taxon>fabids</taxon>
        <taxon>Malpighiales</taxon>
        <taxon>Rhizophoraceae</taxon>
        <taxon>Rhizophora</taxon>
    </lineage>
</organism>
<dbReference type="PANTHER" id="PTHR36807:SF2">
    <property type="entry name" value="PHOSPHOGLYCOLATE PHOSPHATASE"/>
    <property type="match status" value="1"/>
</dbReference>
<accession>A0A2P2KYV8</accession>
<dbReference type="Pfam" id="PF12452">
    <property type="entry name" value="DUF3685"/>
    <property type="match status" value="2"/>
</dbReference>